<feature type="domain" description="Response regulatory" evidence="2">
    <location>
        <begin position="7"/>
        <end position="121"/>
    </location>
</feature>
<evidence type="ECO:0000313" key="5">
    <source>
        <dbReference type="Proteomes" id="UP001600165"/>
    </source>
</evidence>
<name>A0ABW6IFE4_9CYAN</name>
<dbReference type="Proteomes" id="UP001600165">
    <property type="component" value="Unassembled WGS sequence"/>
</dbReference>
<evidence type="ECO:0000256" key="1">
    <source>
        <dbReference type="PROSITE-ProRule" id="PRU00169"/>
    </source>
</evidence>
<dbReference type="InterPro" id="IPR001633">
    <property type="entry name" value="EAL_dom"/>
</dbReference>
<dbReference type="InterPro" id="IPR011006">
    <property type="entry name" value="CheY-like_superfamily"/>
</dbReference>
<dbReference type="CDD" id="cd17534">
    <property type="entry name" value="REC_DC-like"/>
    <property type="match status" value="1"/>
</dbReference>
<dbReference type="SMART" id="SM00448">
    <property type="entry name" value="REC"/>
    <property type="match status" value="1"/>
</dbReference>
<dbReference type="SMART" id="SM00052">
    <property type="entry name" value="EAL"/>
    <property type="match status" value="1"/>
</dbReference>
<dbReference type="PROSITE" id="PS50110">
    <property type="entry name" value="RESPONSE_REGULATORY"/>
    <property type="match status" value="1"/>
</dbReference>
<dbReference type="SUPFAM" id="SSF141868">
    <property type="entry name" value="EAL domain-like"/>
    <property type="match status" value="1"/>
</dbReference>
<dbReference type="EMBL" id="JBHZOL010000075">
    <property type="protein sequence ID" value="MFE4106910.1"/>
    <property type="molecule type" value="Genomic_DNA"/>
</dbReference>
<dbReference type="SUPFAM" id="SSF52172">
    <property type="entry name" value="CheY-like"/>
    <property type="match status" value="1"/>
</dbReference>
<evidence type="ECO:0000259" key="2">
    <source>
        <dbReference type="PROSITE" id="PS50110"/>
    </source>
</evidence>
<gene>
    <name evidence="4" type="ORF">ACFVKH_11515</name>
</gene>
<dbReference type="Pfam" id="PF00563">
    <property type="entry name" value="EAL"/>
    <property type="match status" value="1"/>
</dbReference>
<protein>
    <submittedName>
        <fullName evidence="4">EAL domain-containing protein</fullName>
    </submittedName>
</protein>
<evidence type="ECO:0000313" key="4">
    <source>
        <dbReference type="EMBL" id="MFE4106910.1"/>
    </source>
</evidence>
<proteinExistence type="predicted"/>
<dbReference type="InterPro" id="IPR035919">
    <property type="entry name" value="EAL_sf"/>
</dbReference>
<dbReference type="InterPro" id="IPR001789">
    <property type="entry name" value="Sig_transdc_resp-reg_receiver"/>
</dbReference>
<dbReference type="PROSITE" id="PS50883">
    <property type="entry name" value="EAL"/>
    <property type="match status" value="1"/>
</dbReference>
<dbReference type="Pfam" id="PF00072">
    <property type="entry name" value="Response_reg"/>
    <property type="match status" value="1"/>
</dbReference>
<feature type="domain" description="EAL" evidence="3">
    <location>
        <begin position="145"/>
        <end position="395"/>
    </location>
</feature>
<accession>A0ABW6IFE4</accession>
<dbReference type="CDD" id="cd01948">
    <property type="entry name" value="EAL"/>
    <property type="match status" value="1"/>
</dbReference>
<comment type="caution">
    <text evidence="4">The sequence shown here is derived from an EMBL/GenBank/DDBJ whole genome shotgun (WGS) entry which is preliminary data.</text>
</comment>
<dbReference type="Gene3D" id="3.20.20.450">
    <property type="entry name" value="EAL domain"/>
    <property type="match status" value="1"/>
</dbReference>
<evidence type="ECO:0000259" key="3">
    <source>
        <dbReference type="PROSITE" id="PS50883"/>
    </source>
</evidence>
<dbReference type="Gene3D" id="3.40.50.2300">
    <property type="match status" value="1"/>
</dbReference>
<dbReference type="PANTHER" id="PTHR33121:SF70">
    <property type="entry name" value="SIGNALING PROTEIN YKOW"/>
    <property type="match status" value="1"/>
</dbReference>
<dbReference type="RefSeq" id="WP_377965122.1">
    <property type="nucleotide sequence ID" value="NZ_JBHZOL010000075.1"/>
</dbReference>
<dbReference type="InterPro" id="IPR050706">
    <property type="entry name" value="Cyclic-di-GMP_PDE-like"/>
</dbReference>
<reference evidence="4 5" key="1">
    <citation type="submission" date="2024-10" db="EMBL/GenBank/DDBJ databases">
        <authorList>
            <person name="Ratan Roy A."/>
            <person name="Morales Sandoval P.H."/>
            <person name="De Los Santos Villalobos S."/>
            <person name="Chakraborty S."/>
            <person name="Mukherjee J."/>
        </authorList>
    </citation>
    <scope>NUCLEOTIDE SEQUENCE [LARGE SCALE GENOMIC DNA]</scope>
    <source>
        <strain evidence="4 5">S1</strain>
    </source>
</reference>
<keyword evidence="5" id="KW-1185">Reference proteome</keyword>
<sequence>MKTSSARILVVEDELIAAYDLAEILEQMSYEIVAIADTATEAIEIIAQEKPDLVLMDIELRGGLRGTDVAAMLKDQRIPVVYLTAFSDEETLRVAAETSPYGYLNKPPRVADLRTTLSVALAKHRQEQQTLVRVPQAEASSASRHPNLIARLCRALDQQEFELFYQPQFDLHTGSIIGAEALIRWPQIDGSWISPADFIPAAEATGLIVPLGDWVIYTACTQARRWSNLPRVAINLSVVQLQQPNFTQRIAKILKDTRLSPESLEIEVTESLLLEGNDQTIQILHQLREMGVHTAVDDFGAGYSSLRYLQNLTFSSLKIDRCFVRSIHQCPSNQAIVTAITQLATSLDLKMVAEGIETPEEATYLKHQGCLVGQGYLFSKPLSADSFAELLNYARAAL</sequence>
<keyword evidence="1" id="KW-0597">Phosphoprotein</keyword>
<organism evidence="4 5">
    <name type="scientific">Almyronema epifaneia S1</name>
    <dbReference type="NCBI Taxonomy" id="2991925"/>
    <lineage>
        <taxon>Bacteria</taxon>
        <taxon>Bacillati</taxon>
        <taxon>Cyanobacteriota</taxon>
        <taxon>Cyanophyceae</taxon>
        <taxon>Nodosilineales</taxon>
        <taxon>Nodosilineaceae</taxon>
        <taxon>Almyronema</taxon>
        <taxon>Almyronema epifaneia</taxon>
    </lineage>
</organism>
<dbReference type="PANTHER" id="PTHR33121">
    <property type="entry name" value="CYCLIC DI-GMP PHOSPHODIESTERASE PDEF"/>
    <property type="match status" value="1"/>
</dbReference>
<feature type="modified residue" description="4-aspartylphosphate" evidence="1">
    <location>
        <position position="57"/>
    </location>
</feature>